<feature type="region of interest" description="Disordered" evidence="1">
    <location>
        <begin position="30"/>
        <end position="67"/>
    </location>
</feature>
<dbReference type="EMBL" id="BMMA01000002">
    <property type="protein sequence ID" value="GGI72952.1"/>
    <property type="molecule type" value="Genomic_DNA"/>
</dbReference>
<feature type="compositionally biased region" description="Low complexity" evidence="1">
    <location>
        <begin position="30"/>
        <end position="62"/>
    </location>
</feature>
<reference evidence="7" key="3">
    <citation type="journal article" date="2019" name="Int. J. Syst. Evol. Microbiol.">
        <title>The Global Catalogue of Microorganisms (GCM) 10K type strain sequencing project: providing services to taxonomists for standard genome sequencing and annotation.</title>
        <authorList>
            <consortium name="The Broad Institute Genomics Platform"/>
            <consortium name="The Broad Institute Genome Sequencing Center for Infectious Disease"/>
            <person name="Wu L."/>
            <person name="Ma J."/>
        </authorList>
    </citation>
    <scope>NUCLEOTIDE SEQUENCE [LARGE SCALE GENOMIC DNA]</scope>
    <source>
        <strain evidence="7">CGMCC 1.8884</strain>
    </source>
</reference>
<feature type="chain" id="PRO_5043461549" description="VWFA domain-containing protein" evidence="3">
    <location>
        <begin position="31"/>
        <end position="902"/>
    </location>
</feature>
<feature type="region of interest" description="Disordered" evidence="1">
    <location>
        <begin position="542"/>
        <end position="632"/>
    </location>
</feature>
<accession>A0AAV4K2E3</accession>
<feature type="domain" description="VWFA" evidence="4">
    <location>
        <begin position="98"/>
        <end position="239"/>
    </location>
</feature>
<reference evidence="6" key="1">
    <citation type="journal article" date="2014" name="Int. J. Syst. Evol. Microbiol.">
        <title>Complete genome of a new Firmicutes species belonging to the dominant human colonic microbiota ('Ruminococcus bicirculans') reveals two chromosomes and a selective capacity to utilize plant glucans.</title>
        <authorList>
            <consortium name="NISC Comparative Sequencing Program"/>
            <person name="Wegmann U."/>
            <person name="Louis P."/>
            <person name="Goesmann A."/>
            <person name="Henrissat B."/>
            <person name="Duncan S.H."/>
            <person name="Flint H.J."/>
        </authorList>
    </citation>
    <scope>NUCLEOTIDE SEQUENCE</scope>
    <source>
        <strain evidence="6">CGMCC 1.8884</strain>
    </source>
</reference>
<dbReference type="InterPro" id="IPR002035">
    <property type="entry name" value="VWF_A"/>
</dbReference>
<evidence type="ECO:0000313" key="8">
    <source>
        <dbReference type="Proteomes" id="UP000652720"/>
    </source>
</evidence>
<keyword evidence="7" id="KW-1185">Reference proteome</keyword>
<dbReference type="EMBL" id="BMLZ01000002">
    <property type="protein sequence ID" value="GGP28592.1"/>
    <property type="molecule type" value="Genomic_DNA"/>
</dbReference>
<evidence type="ECO:0000313" key="7">
    <source>
        <dbReference type="Proteomes" id="UP000630135"/>
    </source>
</evidence>
<keyword evidence="2" id="KW-1133">Transmembrane helix</keyword>
<dbReference type="Gene3D" id="3.40.50.410">
    <property type="entry name" value="von Willebrand factor, type A domain"/>
    <property type="match status" value="1"/>
</dbReference>
<sequence length="902" mass="91265">MRCQNLTMSLTGRLLLLGGLGLGGLGAAQTAPVPATSAPAQTAPQTSGAQPAASGPLGTALPLPTPATTPPRTLGGGAAAGGVTGCVLPSGTVPSQTRAVFVLDTSGSMRGIGDGKADIFDRVKNSVERYVDTARPDQVKLITFDSGVRAERSYDLPAQAEQLRGDLGTLKADGNNTYLYRSMHAALTPLAASDRYVTSVFVMTDGIDNDPKPQYSAQGALSAFQARGTLDTLAYIALGSSIPEDAKNALAASDYASGMTLPPGEVPDLVALSGGVRLATVTDPNRVPAPFPDGTPLSLAAQDSRVSLARPDAVGGSAQLRVNRDIPAGSAALLCAPAVPSPNVVGPRTRRVLLKLQMMEGGQTPGTQTAAAQGQSGQAQSGQAQSGQTQPAQNQTGVSTTRTTTTQTTVQTGQGGQTGQTGSRDLAGLLWLNPGAAALAQGQETVLRYRATGGLPLDGAQLLLPAGLSGFSAVLERQPGASEFAVRVQRSADSASDAALANSLPGGFLTPRLLLATGQVVNLTPLQVAGLPGNGGAATTVLPVGPASAQPQPGTPGAAATGQATGQGQANQSASAPSQTTPTQGGQTPAAQPSTAQPSTAQNPAAQNPAAQTPAAQPSAVPGSQGQAPAASRPSFPWWILLLLALMGLIALMVRRGLQGATGTKTMAAAAVKGNRPPPTAARHTRAAAPVPVPVPVAPAAPAVPSRVEGLHYRDDRTLALVGLEGDMRGIPTPLAGSFDLGQVSRAADLRGLRAEQVPGGLELSHIPDDLILAQGTQLLASGDLVVPGTLLSVVSTVTGPRPSLGLLTGLGRPLMLRANGAQLEITGPYGDHLLSLTPGILDLGEMLEAPALRGMKLSTRGYHIMLTDLPQGVTLTNAADHTPIRAGMYLPERTGLLLRGL</sequence>
<evidence type="ECO:0000256" key="1">
    <source>
        <dbReference type="SAM" id="MobiDB-lite"/>
    </source>
</evidence>
<dbReference type="GeneID" id="59165085"/>
<feature type="signal peptide" evidence="3">
    <location>
        <begin position="1"/>
        <end position="30"/>
    </location>
</feature>
<dbReference type="Proteomes" id="UP000652720">
    <property type="component" value="Unassembled WGS sequence"/>
</dbReference>
<dbReference type="SMART" id="SM00327">
    <property type="entry name" value="VWA"/>
    <property type="match status" value="1"/>
</dbReference>
<evidence type="ECO:0000256" key="3">
    <source>
        <dbReference type="SAM" id="SignalP"/>
    </source>
</evidence>
<dbReference type="SUPFAM" id="SSF53300">
    <property type="entry name" value="vWA-like"/>
    <property type="match status" value="1"/>
</dbReference>
<evidence type="ECO:0000256" key="2">
    <source>
        <dbReference type="SAM" id="Phobius"/>
    </source>
</evidence>
<feature type="compositionally biased region" description="Low complexity" evidence="1">
    <location>
        <begin position="545"/>
        <end position="620"/>
    </location>
</feature>
<dbReference type="PROSITE" id="PS50234">
    <property type="entry name" value="VWFA"/>
    <property type="match status" value="1"/>
</dbReference>
<reference evidence="5" key="4">
    <citation type="submission" date="2023-08" db="EMBL/GenBank/DDBJ databases">
        <authorList>
            <person name="Sun Q."/>
            <person name="Zhou Y."/>
        </authorList>
    </citation>
    <scope>NUCLEOTIDE SEQUENCE</scope>
    <source>
        <strain evidence="6">CGMCC 1.8884</strain>
        <strain evidence="5">CGMCC 1.8885</strain>
    </source>
</reference>
<keyword evidence="2" id="KW-0472">Membrane</keyword>
<feature type="compositionally biased region" description="Low complexity" evidence="1">
    <location>
        <begin position="362"/>
        <end position="412"/>
    </location>
</feature>
<evidence type="ECO:0000313" key="5">
    <source>
        <dbReference type="EMBL" id="GGI72952.1"/>
    </source>
</evidence>
<reference evidence="5" key="2">
    <citation type="journal article" date="2014" name="Int. J. Syst. Evol. Microbiol.">
        <title>Complete genome sequence of Corynebacterium casei LMG S-19264T (=DSM 44701T), isolated from a smear-ripened cheese.</title>
        <authorList>
            <consortium name="US DOE Joint Genome Institute (JGI-PGF)"/>
            <person name="Walter F."/>
            <person name="Albersmeier A."/>
            <person name="Kalinowski J."/>
            <person name="Ruckert C."/>
        </authorList>
    </citation>
    <scope>NUCLEOTIDE SEQUENCE</scope>
    <source>
        <strain evidence="5">CGMCC 1.8885</strain>
    </source>
</reference>
<dbReference type="RefSeq" id="WP_025566706.1">
    <property type="nucleotide sequence ID" value="NZ_BMLZ01000002.1"/>
</dbReference>
<feature type="transmembrane region" description="Helical" evidence="2">
    <location>
        <begin position="636"/>
        <end position="654"/>
    </location>
</feature>
<dbReference type="Pfam" id="PF13519">
    <property type="entry name" value="VWA_2"/>
    <property type="match status" value="1"/>
</dbReference>
<feature type="region of interest" description="Disordered" evidence="1">
    <location>
        <begin position="362"/>
        <end position="422"/>
    </location>
</feature>
<proteinExistence type="predicted"/>
<evidence type="ECO:0000313" key="6">
    <source>
        <dbReference type="EMBL" id="GGP28592.1"/>
    </source>
</evidence>
<dbReference type="AlphaFoldDB" id="A0AAV4K2E3"/>
<name>A0AAV4K2E3_9DEIO</name>
<dbReference type="CDD" id="cd00198">
    <property type="entry name" value="vWFA"/>
    <property type="match status" value="1"/>
</dbReference>
<organism evidence="5 8">
    <name type="scientific">Deinococcus wulumuqiensis</name>
    <dbReference type="NCBI Taxonomy" id="980427"/>
    <lineage>
        <taxon>Bacteria</taxon>
        <taxon>Thermotogati</taxon>
        <taxon>Deinococcota</taxon>
        <taxon>Deinococci</taxon>
        <taxon>Deinococcales</taxon>
        <taxon>Deinococcaceae</taxon>
        <taxon>Deinococcus</taxon>
    </lineage>
</organism>
<dbReference type="InterPro" id="IPR036465">
    <property type="entry name" value="vWFA_dom_sf"/>
</dbReference>
<comment type="caution">
    <text evidence="5">The sequence shown here is derived from an EMBL/GenBank/DDBJ whole genome shotgun (WGS) entry which is preliminary data.</text>
</comment>
<evidence type="ECO:0000259" key="4">
    <source>
        <dbReference type="PROSITE" id="PS50234"/>
    </source>
</evidence>
<keyword evidence="2" id="KW-0812">Transmembrane</keyword>
<dbReference type="Proteomes" id="UP000630135">
    <property type="component" value="Unassembled WGS sequence"/>
</dbReference>
<gene>
    <name evidence="6" type="ORF">GCM10008021_02430</name>
    <name evidence="5" type="ORF">GCM10010914_03680</name>
</gene>
<protein>
    <recommendedName>
        <fullName evidence="4">VWFA domain-containing protein</fullName>
    </recommendedName>
</protein>
<keyword evidence="3" id="KW-0732">Signal</keyword>